<name>A0ABN2P3J5_9ACTN</name>
<evidence type="ECO:0000256" key="2">
    <source>
        <dbReference type="SAM" id="Phobius"/>
    </source>
</evidence>
<protein>
    <submittedName>
        <fullName evidence="3">DUF3068 domain-containing protein</fullName>
    </submittedName>
</protein>
<keyword evidence="2" id="KW-0472">Membrane</keyword>
<feature type="region of interest" description="Disordered" evidence="1">
    <location>
        <begin position="300"/>
        <end position="322"/>
    </location>
</feature>
<gene>
    <name evidence="3" type="ORF">GCM10009737_11210</name>
</gene>
<dbReference type="Proteomes" id="UP001501612">
    <property type="component" value="Unassembled WGS sequence"/>
</dbReference>
<keyword evidence="4" id="KW-1185">Reference proteome</keyword>
<evidence type="ECO:0000313" key="4">
    <source>
        <dbReference type="Proteomes" id="UP001501612"/>
    </source>
</evidence>
<feature type="transmembrane region" description="Helical" evidence="2">
    <location>
        <begin position="275"/>
        <end position="294"/>
    </location>
</feature>
<dbReference type="InterPro" id="IPR021424">
    <property type="entry name" value="PorA"/>
</dbReference>
<sequence>MFVVVRKVLGFVALGLGGFLLVAGLVALLWAPGVVKRTPLDTDSTTLLSGQAQRLNPATGDVEGADVLAVSRNRVDSEISDDDVVAFVANTCLNVDEGQEPACLRGDDERVINNSEPDVFATDRRTGESLPAEASAELLPADAVPHEGLVNKFPFDTPQADQQLWDGLLGEAVTATYDGEDEIEGLPVYRFTTEVDDEPATVVGDIEGRYSSQKTVWVDPRTGSIIDQEQSEQRTTEDGDTLLDLELSFTDEQVADNVASAEDSIGTIDTITRTVPVVGLVGGAVLLVLGFLLLRGARGGRGRRTASAGPAADRDAPAVEKV</sequence>
<organism evidence="3 4">
    <name type="scientific">Nocardioides lentus</name>
    <dbReference type="NCBI Taxonomy" id="338077"/>
    <lineage>
        <taxon>Bacteria</taxon>
        <taxon>Bacillati</taxon>
        <taxon>Actinomycetota</taxon>
        <taxon>Actinomycetes</taxon>
        <taxon>Propionibacteriales</taxon>
        <taxon>Nocardioidaceae</taxon>
        <taxon>Nocardioides</taxon>
    </lineage>
</organism>
<dbReference type="Pfam" id="PF11271">
    <property type="entry name" value="PorA"/>
    <property type="match status" value="1"/>
</dbReference>
<reference evidence="3 4" key="1">
    <citation type="journal article" date="2019" name="Int. J. Syst. Evol. Microbiol.">
        <title>The Global Catalogue of Microorganisms (GCM) 10K type strain sequencing project: providing services to taxonomists for standard genome sequencing and annotation.</title>
        <authorList>
            <consortium name="The Broad Institute Genomics Platform"/>
            <consortium name="The Broad Institute Genome Sequencing Center for Infectious Disease"/>
            <person name="Wu L."/>
            <person name="Ma J."/>
        </authorList>
    </citation>
    <scope>NUCLEOTIDE SEQUENCE [LARGE SCALE GENOMIC DNA]</scope>
    <source>
        <strain evidence="3 4">JCM 14046</strain>
    </source>
</reference>
<feature type="compositionally biased region" description="Basic and acidic residues" evidence="1">
    <location>
        <begin position="312"/>
        <end position="322"/>
    </location>
</feature>
<dbReference type="EMBL" id="BAAAMY010000002">
    <property type="protein sequence ID" value="GAA1911484.1"/>
    <property type="molecule type" value="Genomic_DNA"/>
</dbReference>
<proteinExistence type="predicted"/>
<evidence type="ECO:0000313" key="3">
    <source>
        <dbReference type="EMBL" id="GAA1911484.1"/>
    </source>
</evidence>
<evidence type="ECO:0000256" key="1">
    <source>
        <dbReference type="SAM" id="MobiDB-lite"/>
    </source>
</evidence>
<keyword evidence="2" id="KW-1133">Transmembrane helix</keyword>
<keyword evidence="2" id="KW-0812">Transmembrane</keyword>
<comment type="caution">
    <text evidence="3">The sequence shown here is derived from an EMBL/GenBank/DDBJ whole genome shotgun (WGS) entry which is preliminary data.</text>
</comment>
<accession>A0ABN2P3J5</accession>